<dbReference type="AlphaFoldDB" id="A0A2Z6PEC6"/>
<dbReference type="Proteomes" id="UP000242715">
    <property type="component" value="Unassembled WGS sequence"/>
</dbReference>
<evidence type="ECO:0000313" key="1">
    <source>
        <dbReference type="EMBL" id="GAU47805.1"/>
    </source>
</evidence>
<name>A0A2Z6PEC6_TRISU</name>
<sequence>MRLQINFDMNKYDVDAIKQSSLPVGGSTKCMKRSLGSEQKLLSTAIFSRTMLNRARHCGKSD</sequence>
<reference evidence="2" key="1">
    <citation type="journal article" date="2017" name="Front. Plant Sci.">
        <title>Climate Clever Clovers: New Paradigm to Reduce the Environmental Footprint of Ruminants by Breeding Low Methanogenic Forages Utilizing Haplotype Variation.</title>
        <authorList>
            <person name="Kaur P."/>
            <person name="Appels R."/>
            <person name="Bayer P.E."/>
            <person name="Keeble-Gagnere G."/>
            <person name="Wang J."/>
            <person name="Hirakawa H."/>
            <person name="Shirasawa K."/>
            <person name="Vercoe P."/>
            <person name="Stefanova K."/>
            <person name="Durmic Z."/>
            <person name="Nichols P."/>
            <person name="Revell C."/>
            <person name="Isobe S.N."/>
            <person name="Edwards D."/>
            <person name="Erskine W."/>
        </authorList>
    </citation>
    <scope>NUCLEOTIDE SEQUENCE [LARGE SCALE GENOMIC DNA]</scope>
    <source>
        <strain evidence="2">cv. Daliak</strain>
    </source>
</reference>
<keyword evidence="2" id="KW-1185">Reference proteome</keyword>
<dbReference type="EMBL" id="DF974347">
    <property type="protein sequence ID" value="GAU47805.1"/>
    <property type="molecule type" value="Genomic_DNA"/>
</dbReference>
<gene>
    <name evidence="1" type="ORF">TSUD_263370</name>
</gene>
<proteinExistence type="predicted"/>
<accession>A0A2Z6PEC6</accession>
<protein>
    <submittedName>
        <fullName evidence="1">Uncharacterized protein</fullName>
    </submittedName>
</protein>
<dbReference type="OrthoDB" id="416741at2759"/>
<organism evidence="1 2">
    <name type="scientific">Trifolium subterraneum</name>
    <name type="common">Subterranean clover</name>
    <dbReference type="NCBI Taxonomy" id="3900"/>
    <lineage>
        <taxon>Eukaryota</taxon>
        <taxon>Viridiplantae</taxon>
        <taxon>Streptophyta</taxon>
        <taxon>Embryophyta</taxon>
        <taxon>Tracheophyta</taxon>
        <taxon>Spermatophyta</taxon>
        <taxon>Magnoliopsida</taxon>
        <taxon>eudicotyledons</taxon>
        <taxon>Gunneridae</taxon>
        <taxon>Pentapetalae</taxon>
        <taxon>rosids</taxon>
        <taxon>fabids</taxon>
        <taxon>Fabales</taxon>
        <taxon>Fabaceae</taxon>
        <taxon>Papilionoideae</taxon>
        <taxon>50 kb inversion clade</taxon>
        <taxon>NPAAA clade</taxon>
        <taxon>Hologalegina</taxon>
        <taxon>IRL clade</taxon>
        <taxon>Trifolieae</taxon>
        <taxon>Trifolium</taxon>
    </lineage>
</organism>
<evidence type="ECO:0000313" key="2">
    <source>
        <dbReference type="Proteomes" id="UP000242715"/>
    </source>
</evidence>